<sequence length="85" mass="9815">MWNRPYMCRFLVLGGTEPIRTNSEDSVGSSRQEEGGRGSNTAVFFCFLQRCGLKLSKRHRRMFVYPQSNGVCPKRSTKTPRQMRP</sequence>
<organism evidence="2 3">
    <name type="scientific">Platanthera guangdongensis</name>
    <dbReference type="NCBI Taxonomy" id="2320717"/>
    <lineage>
        <taxon>Eukaryota</taxon>
        <taxon>Viridiplantae</taxon>
        <taxon>Streptophyta</taxon>
        <taxon>Embryophyta</taxon>
        <taxon>Tracheophyta</taxon>
        <taxon>Spermatophyta</taxon>
        <taxon>Magnoliopsida</taxon>
        <taxon>Liliopsida</taxon>
        <taxon>Asparagales</taxon>
        <taxon>Orchidaceae</taxon>
        <taxon>Orchidoideae</taxon>
        <taxon>Orchideae</taxon>
        <taxon>Orchidinae</taxon>
        <taxon>Platanthera</taxon>
    </lineage>
</organism>
<reference evidence="2 3" key="1">
    <citation type="journal article" date="2022" name="Nat. Plants">
        <title>Genomes of leafy and leafless Platanthera orchids illuminate the evolution of mycoheterotrophy.</title>
        <authorList>
            <person name="Li M.H."/>
            <person name="Liu K.W."/>
            <person name="Li Z."/>
            <person name="Lu H.C."/>
            <person name="Ye Q.L."/>
            <person name="Zhang D."/>
            <person name="Wang J.Y."/>
            <person name="Li Y.F."/>
            <person name="Zhong Z.M."/>
            <person name="Liu X."/>
            <person name="Yu X."/>
            <person name="Liu D.K."/>
            <person name="Tu X.D."/>
            <person name="Liu B."/>
            <person name="Hao Y."/>
            <person name="Liao X.Y."/>
            <person name="Jiang Y.T."/>
            <person name="Sun W.H."/>
            <person name="Chen J."/>
            <person name="Chen Y.Q."/>
            <person name="Ai Y."/>
            <person name="Zhai J.W."/>
            <person name="Wu S.S."/>
            <person name="Zhou Z."/>
            <person name="Hsiao Y.Y."/>
            <person name="Wu W.L."/>
            <person name="Chen Y.Y."/>
            <person name="Lin Y.F."/>
            <person name="Hsu J.L."/>
            <person name="Li C.Y."/>
            <person name="Wang Z.W."/>
            <person name="Zhao X."/>
            <person name="Zhong W.Y."/>
            <person name="Ma X.K."/>
            <person name="Ma L."/>
            <person name="Huang J."/>
            <person name="Chen G.Z."/>
            <person name="Huang M.Z."/>
            <person name="Huang L."/>
            <person name="Peng D.H."/>
            <person name="Luo Y.B."/>
            <person name="Zou S.Q."/>
            <person name="Chen S.P."/>
            <person name="Lan S."/>
            <person name="Tsai W.C."/>
            <person name="Van de Peer Y."/>
            <person name="Liu Z.J."/>
        </authorList>
    </citation>
    <scope>NUCLEOTIDE SEQUENCE [LARGE SCALE GENOMIC DNA]</scope>
    <source>
        <strain evidence="2">Lor288</strain>
    </source>
</reference>
<gene>
    <name evidence="2" type="ORF">KSP40_PGU012134</name>
</gene>
<comment type="caution">
    <text evidence="2">The sequence shown here is derived from an EMBL/GenBank/DDBJ whole genome shotgun (WGS) entry which is preliminary data.</text>
</comment>
<protein>
    <recommendedName>
        <fullName evidence="4">Secreted protein</fullName>
    </recommendedName>
</protein>
<proteinExistence type="predicted"/>
<name>A0ABR2MWR8_9ASPA</name>
<feature type="region of interest" description="Disordered" evidence="1">
    <location>
        <begin position="18"/>
        <end position="37"/>
    </location>
</feature>
<evidence type="ECO:0000313" key="2">
    <source>
        <dbReference type="EMBL" id="KAK8968074.1"/>
    </source>
</evidence>
<evidence type="ECO:0000256" key="1">
    <source>
        <dbReference type="SAM" id="MobiDB-lite"/>
    </source>
</evidence>
<dbReference type="EMBL" id="JBBWWR010000004">
    <property type="protein sequence ID" value="KAK8968074.1"/>
    <property type="molecule type" value="Genomic_DNA"/>
</dbReference>
<keyword evidence="3" id="KW-1185">Reference proteome</keyword>
<evidence type="ECO:0008006" key="4">
    <source>
        <dbReference type="Google" id="ProtNLM"/>
    </source>
</evidence>
<evidence type="ECO:0000313" key="3">
    <source>
        <dbReference type="Proteomes" id="UP001412067"/>
    </source>
</evidence>
<dbReference type="Proteomes" id="UP001412067">
    <property type="component" value="Unassembled WGS sequence"/>
</dbReference>
<accession>A0ABR2MWR8</accession>